<gene>
    <name evidence="1" type="ORF">J2S73_004020</name>
</gene>
<evidence type="ECO:0000313" key="1">
    <source>
        <dbReference type="EMBL" id="MDQ0317536.1"/>
    </source>
</evidence>
<dbReference type="RefSeq" id="WP_306887455.1">
    <property type="nucleotide sequence ID" value="NZ_JAUSUL010000005.1"/>
</dbReference>
<name>A0AAE3VSX7_9HYPH</name>
<protein>
    <submittedName>
        <fullName evidence="1">Uncharacterized protein</fullName>
    </submittedName>
</protein>
<accession>A0AAE3VSX7</accession>
<organism evidence="1 2">
    <name type="scientific">Amorphus orientalis</name>
    <dbReference type="NCBI Taxonomy" id="649198"/>
    <lineage>
        <taxon>Bacteria</taxon>
        <taxon>Pseudomonadati</taxon>
        <taxon>Pseudomonadota</taxon>
        <taxon>Alphaproteobacteria</taxon>
        <taxon>Hyphomicrobiales</taxon>
        <taxon>Amorphaceae</taxon>
        <taxon>Amorphus</taxon>
    </lineage>
</organism>
<sequence length="75" mass="8375">MSGHAYKVGQTVSVSARHLLHGNSGDYTILALMPEEHGDYQYRVKSGSSPQQRVIRESEINRATTRTDVFRQQAG</sequence>
<proteinExistence type="predicted"/>
<reference evidence="1" key="1">
    <citation type="submission" date="2023-07" db="EMBL/GenBank/DDBJ databases">
        <title>Genomic Encyclopedia of Type Strains, Phase IV (KMG-IV): sequencing the most valuable type-strain genomes for metagenomic binning, comparative biology and taxonomic classification.</title>
        <authorList>
            <person name="Goeker M."/>
        </authorList>
    </citation>
    <scope>NUCLEOTIDE SEQUENCE</scope>
    <source>
        <strain evidence="1">DSM 21202</strain>
    </source>
</reference>
<dbReference type="AlphaFoldDB" id="A0AAE3VSX7"/>
<dbReference type="EMBL" id="JAUSUL010000005">
    <property type="protein sequence ID" value="MDQ0317536.1"/>
    <property type="molecule type" value="Genomic_DNA"/>
</dbReference>
<evidence type="ECO:0000313" key="2">
    <source>
        <dbReference type="Proteomes" id="UP001229244"/>
    </source>
</evidence>
<comment type="caution">
    <text evidence="1">The sequence shown here is derived from an EMBL/GenBank/DDBJ whole genome shotgun (WGS) entry which is preliminary data.</text>
</comment>
<dbReference type="Proteomes" id="UP001229244">
    <property type="component" value="Unassembled WGS sequence"/>
</dbReference>
<keyword evidence="2" id="KW-1185">Reference proteome</keyword>